<accession>A0AAW2XP85</accession>
<organism evidence="3">
    <name type="scientific">Sesamum latifolium</name>
    <dbReference type="NCBI Taxonomy" id="2727402"/>
    <lineage>
        <taxon>Eukaryota</taxon>
        <taxon>Viridiplantae</taxon>
        <taxon>Streptophyta</taxon>
        <taxon>Embryophyta</taxon>
        <taxon>Tracheophyta</taxon>
        <taxon>Spermatophyta</taxon>
        <taxon>Magnoliopsida</taxon>
        <taxon>eudicotyledons</taxon>
        <taxon>Gunneridae</taxon>
        <taxon>Pentapetalae</taxon>
        <taxon>asterids</taxon>
        <taxon>lamiids</taxon>
        <taxon>Lamiales</taxon>
        <taxon>Pedaliaceae</taxon>
        <taxon>Sesamum</taxon>
    </lineage>
</organism>
<dbReference type="PANTHER" id="PTHR31286">
    <property type="entry name" value="GLYCINE-RICH CELL WALL STRUCTURAL PROTEIN 1.8-LIKE"/>
    <property type="match status" value="1"/>
</dbReference>
<feature type="domain" description="DUF4283" evidence="2">
    <location>
        <begin position="196"/>
        <end position="274"/>
    </location>
</feature>
<proteinExistence type="predicted"/>
<evidence type="ECO:0000313" key="3">
    <source>
        <dbReference type="EMBL" id="KAL0455393.1"/>
    </source>
</evidence>
<gene>
    <name evidence="3" type="ORF">Slati_0878500</name>
</gene>
<sequence length="398" mass="43326">MGSDTSSKEVQVVSTPSRAGLSLAQHNHVDSVQQPISVDTLRRAPTTENPNSDAEFDSGGSLAVSKPSLAGYSSTPYVLSSCLMGLNPNPNLKGADVFDTIHGAPTAAGLLEDLIVGAKSDMVPTAAAASHAEWSMGIFIGKVPLRADAPPLQSESRFADAFNNSSRKTLRFVPPDNQNGEVIVRPTLAMIRDGSKKWEATAVGYFLGRKPPFHQVSTYVQSVWPCVKDVIATSNAFFFVQFNTCAVMEEVIEGGSWLFQGRPIVLQKWEPGMALRKHAHTQVPIWIKLHHLPVELWTTDGLSTIASGVDKHLYPDAITKAGTRLAFARVLGANESWSLPHPFKRSSTLRISGLQSAAVSLEDISGSPRISFEARPFCKYRQAISKKLRRVHLRSTEQ</sequence>
<name>A0AAW2XP85_9LAMI</name>
<dbReference type="EMBL" id="JACGWN010000003">
    <property type="protein sequence ID" value="KAL0455393.1"/>
    <property type="molecule type" value="Genomic_DNA"/>
</dbReference>
<dbReference type="PANTHER" id="PTHR31286:SF165">
    <property type="entry name" value="DUF4283 DOMAIN-CONTAINING PROTEIN"/>
    <property type="match status" value="1"/>
</dbReference>
<dbReference type="InterPro" id="IPR025558">
    <property type="entry name" value="DUF4283"/>
</dbReference>
<dbReference type="Pfam" id="PF14111">
    <property type="entry name" value="DUF4283"/>
    <property type="match status" value="1"/>
</dbReference>
<feature type="compositionally biased region" description="Polar residues" evidence="1">
    <location>
        <begin position="1"/>
        <end position="17"/>
    </location>
</feature>
<feature type="region of interest" description="Disordered" evidence="1">
    <location>
        <begin position="1"/>
        <end position="37"/>
    </location>
</feature>
<dbReference type="InterPro" id="IPR040256">
    <property type="entry name" value="At4g02000-like"/>
</dbReference>
<protein>
    <recommendedName>
        <fullName evidence="2">DUF4283 domain-containing protein</fullName>
    </recommendedName>
</protein>
<evidence type="ECO:0000259" key="2">
    <source>
        <dbReference type="Pfam" id="PF14111"/>
    </source>
</evidence>
<dbReference type="AlphaFoldDB" id="A0AAW2XP85"/>
<reference evidence="3" key="1">
    <citation type="submission" date="2020-06" db="EMBL/GenBank/DDBJ databases">
        <authorList>
            <person name="Li T."/>
            <person name="Hu X."/>
            <person name="Zhang T."/>
            <person name="Song X."/>
            <person name="Zhang H."/>
            <person name="Dai N."/>
            <person name="Sheng W."/>
            <person name="Hou X."/>
            <person name="Wei L."/>
        </authorList>
    </citation>
    <scope>NUCLEOTIDE SEQUENCE</scope>
    <source>
        <strain evidence="3">KEN1</strain>
        <tissue evidence="3">Leaf</tissue>
    </source>
</reference>
<reference evidence="3" key="2">
    <citation type="journal article" date="2024" name="Plant">
        <title>Genomic evolution and insights into agronomic trait innovations of Sesamum species.</title>
        <authorList>
            <person name="Miao H."/>
            <person name="Wang L."/>
            <person name="Qu L."/>
            <person name="Liu H."/>
            <person name="Sun Y."/>
            <person name="Le M."/>
            <person name="Wang Q."/>
            <person name="Wei S."/>
            <person name="Zheng Y."/>
            <person name="Lin W."/>
            <person name="Duan Y."/>
            <person name="Cao H."/>
            <person name="Xiong S."/>
            <person name="Wang X."/>
            <person name="Wei L."/>
            <person name="Li C."/>
            <person name="Ma Q."/>
            <person name="Ju M."/>
            <person name="Zhao R."/>
            <person name="Li G."/>
            <person name="Mu C."/>
            <person name="Tian Q."/>
            <person name="Mei H."/>
            <person name="Zhang T."/>
            <person name="Gao T."/>
            <person name="Zhang H."/>
        </authorList>
    </citation>
    <scope>NUCLEOTIDE SEQUENCE</scope>
    <source>
        <strain evidence="3">KEN1</strain>
    </source>
</reference>
<evidence type="ECO:0000256" key="1">
    <source>
        <dbReference type="SAM" id="MobiDB-lite"/>
    </source>
</evidence>
<comment type="caution">
    <text evidence="3">The sequence shown here is derived from an EMBL/GenBank/DDBJ whole genome shotgun (WGS) entry which is preliminary data.</text>
</comment>